<comment type="subcellular location">
    <subcellularLocation>
        <location evidence="1">Cell membrane</location>
        <topology evidence="1">Multi-pass membrane protein</topology>
    </subcellularLocation>
</comment>
<dbReference type="InterPro" id="IPR005598">
    <property type="entry name" value="ATP_synth_I"/>
</dbReference>
<dbReference type="EMBL" id="NPBH01000003">
    <property type="protein sequence ID" value="PAE09502.1"/>
    <property type="molecule type" value="Genomic_DNA"/>
</dbReference>
<comment type="caution">
    <text evidence="8">The sequence shown here is derived from an EMBL/GenBank/DDBJ whole genome shotgun (WGS) entry which is preliminary data.</text>
</comment>
<dbReference type="Proteomes" id="UP000216852">
    <property type="component" value="Unassembled WGS sequence"/>
</dbReference>
<proteinExistence type="predicted"/>
<evidence type="ECO:0000256" key="1">
    <source>
        <dbReference type="ARBA" id="ARBA00004651"/>
    </source>
</evidence>
<dbReference type="InterPro" id="IPR039072">
    <property type="entry name" value="ATP_synth_I_Bacilli"/>
</dbReference>
<dbReference type="AlphaFoldDB" id="A0A268HI04"/>
<evidence type="ECO:0000256" key="6">
    <source>
        <dbReference type="SAM" id="Phobius"/>
    </source>
</evidence>
<feature type="transmembrane region" description="Helical" evidence="6">
    <location>
        <begin position="96"/>
        <end position="118"/>
    </location>
</feature>
<evidence type="ECO:0000256" key="5">
    <source>
        <dbReference type="ARBA" id="ARBA00023136"/>
    </source>
</evidence>
<evidence type="ECO:0000313" key="7">
    <source>
        <dbReference type="EMBL" id="PAD99739.1"/>
    </source>
</evidence>
<evidence type="ECO:0000313" key="9">
    <source>
        <dbReference type="Proteomes" id="UP000216475"/>
    </source>
</evidence>
<evidence type="ECO:0000313" key="10">
    <source>
        <dbReference type="Proteomes" id="UP000216852"/>
    </source>
</evidence>
<dbReference type="PANTHER" id="PTHR40035">
    <property type="entry name" value="ATP SYNTHASE PROTEIN I"/>
    <property type="match status" value="1"/>
</dbReference>
<evidence type="ECO:0000256" key="3">
    <source>
        <dbReference type="ARBA" id="ARBA00022692"/>
    </source>
</evidence>
<gene>
    <name evidence="7" type="ORF">CHH48_10845</name>
    <name evidence="8" type="ORF">CHI12_00665</name>
</gene>
<keyword evidence="4 6" id="KW-1133">Transmembrane helix</keyword>
<keyword evidence="10" id="KW-1185">Reference proteome</keyword>
<name>A0A268HI04_9BACI</name>
<keyword evidence="2" id="KW-1003">Cell membrane</keyword>
<dbReference type="Proteomes" id="UP000216475">
    <property type="component" value="Unassembled WGS sequence"/>
</dbReference>
<evidence type="ECO:0000256" key="4">
    <source>
        <dbReference type="ARBA" id="ARBA00022989"/>
    </source>
</evidence>
<evidence type="ECO:0000313" key="8">
    <source>
        <dbReference type="EMBL" id="PAE09502.1"/>
    </source>
</evidence>
<accession>A0A268HI04</accession>
<dbReference type="OrthoDB" id="2355635at2"/>
<protein>
    <recommendedName>
        <fullName evidence="11">ATP synthase subunit I</fullName>
    </recommendedName>
</protein>
<evidence type="ECO:0008006" key="11">
    <source>
        <dbReference type="Google" id="ProtNLM"/>
    </source>
</evidence>
<organism evidence="8 9">
    <name type="scientific">Terribacillus saccharophilus</name>
    <dbReference type="NCBI Taxonomy" id="361277"/>
    <lineage>
        <taxon>Bacteria</taxon>
        <taxon>Bacillati</taxon>
        <taxon>Bacillota</taxon>
        <taxon>Bacilli</taxon>
        <taxon>Bacillales</taxon>
        <taxon>Bacillaceae</taxon>
        <taxon>Terribacillus</taxon>
    </lineage>
</organism>
<dbReference type="RefSeq" id="WP_095219333.1">
    <property type="nucleotide sequence ID" value="NZ_JBIVTN010000002.1"/>
</dbReference>
<reference evidence="9 10" key="1">
    <citation type="submission" date="2017-07" db="EMBL/GenBank/DDBJ databases">
        <title>Isolation and whole genome analysis of endospore-forming bacteria from heroin.</title>
        <authorList>
            <person name="Kalinowski J."/>
            <person name="Ahrens B."/>
            <person name="Al-Dilaimi A."/>
            <person name="Winkler A."/>
            <person name="Wibberg D."/>
            <person name="Schleenbecker U."/>
            <person name="Ruckert C."/>
            <person name="Wolfel R."/>
            <person name="Grass G."/>
        </authorList>
    </citation>
    <scope>NUCLEOTIDE SEQUENCE [LARGE SCALE GENOMIC DNA]</scope>
    <source>
        <strain evidence="8 9">7509</strain>
        <strain evidence="7 10">7517-1</strain>
    </source>
</reference>
<evidence type="ECO:0000256" key="2">
    <source>
        <dbReference type="ARBA" id="ARBA00022475"/>
    </source>
</evidence>
<keyword evidence="3 6" id="KW-0812">Transmembrane</keyword>
<sequence length="123" mass="13894">MQQVNKMIHARQLKWMLYLLALLMLGAGFTPYQRIFLGLFLGASVSFFSVWLLQRKIRQFTESVATHGRIPALGTFSRMAASVLAVMLALRFDAYFHLIAVVIGLAAGYIIIFIDSFFTSLKD</sequence>
<dbReference type="GO" id="GO:0005886">
    <property type="term" value="C:plasma membrane"/>
    <property type="evidence" value="ECO:0007669"/>
    <property type="project" value="UniProtKB-SubCell"/>
</dbReference>
<feature type="transmembrane region" description="Helical" evidence="6">
    <location>
        <begin position="12"/>
        <end position="29"/>
    </location>
</feature>
<feature type="transmembrane region" description="Helical" evidence="6">
    <location>
        <begin position="35"/>
        <end position="53"/>
    </location>
</feature>
<dbReference type="PANTHER" id="PTHR40035:SF1">
    <property type="entry name" value="ATP SYNTHASE PROTEIN I"/>
    <property type="match status" value="1"/>
</dbReference>
<dbReference type="EMBL" id="NPBJ01000021">
    <property type="protein sequence ID" value="PAD99739.1"/>
    <property type="molecule type" value="Genomic_DNA"/>
</dbReference>
<dbReference type="Pfam" id="PF03899">
    <property type="entry name" value="ATP-synt_I"/>
    <property type="match status" value="1"/>
</dbReference>
<keyword evidence="5 6" id="KW-0472">Membrane</keyword>